<evidence type="ECO:0000259" key="3">
    <source>
        <dbReference type="Pfam" id="PF10816"/>
    </source>
</evidence>
<dbReference type="OrthoDB" id="21395at2"/>
<feature type="transmembrane region" description="Helical" evidence="2">
    <location>
        <begin position="6"/>
        <end position="30"/>
    </location>
</feature>
<evidence type="ECO:0000313" key="5">
    <source>
        <dbReference type="Proteomes" id="UP000198623"/>
    </source>
</evidence>
<dbReference type="EMBL" id="FOOU01000015">
    <property type="protein sequence ID" value="SFG83899.1"/>
    <property type="molecule type" value="Genomic_DNA"/>
</dbReference>
<organism evidence="4 5">
    <name type="scientific">Neptunomonas qingdaonensis</name>
    <dbReference type="NCBI Taxonomy" id="1045558"/>
    <lineage>
        <taxon>Bacteria</taxon>
        <taxon>Pseudomonadati</taxon>
        <taxon>Pseudomonadota</taxon>
        <taxon>Gammaproteobacteria</taxon>
        <taxon>Oceanospirillales</taxon>
        <taxon>Oceanospirillaceae</taxon>
        <taxon>Neptunomonas</taxon>
    </lineage>
</organism>
<proteinExistence type="predicted"/>
<reference evidence="5" key="1">
    <citation type="submission" date="2016-10" db="EMBL/GenBank/DDBJ databases">
        <authorList>
            <person name="Varghese N."/>
            <person name="Submissions S."/>
        </authorList>
    </citation>
    <scope>NUCLEOTIDE SEQUENCE [LARGE SCALE GENOMIC DNA]</scope>
    <source>
        <strain evidence="5">CGMCC 1.10971</strain>
    </source>
</reference>
<keyword evidence="5" id="KW-1185">Reference proteome</keyword>
<keyword evidence="2" id="KW-0812">Transmembrane</keyword>
<name>A0A1I2V602_9GAMM</name>
<sequence length="186" mass="20095">MSIEFSLIPVAFDALHLLLLVLALLLFVSLMRKPADVNAKPAEQPSAPVEPAATPSVLKDTTPESALQLLSLLQQDARFLDFVHEDLSSYSDADIGAAARVVHEGSKKTIAGYFTLSPIRTEEEESRLTLESGFDASQVRLTGNVVGSAPFTGTLVHRGWKATQVRLPQLAKGHDVRILAPAEVEL</sequence>
<accession>A0A1I2V602</accession>
<dbReference type="STRING" id="1045558.SAMN05216175_11548"/>
<evidence type="ECO:0000256" key="1">
    <source>
        <dbReference type="SAM" id="MobiDB-lite"/>
    </source>
</evidence>
<dbReference type="Pfam" id="PF10816">
    <property type="entry name" value="DUF2760"/>
    <property type="match status" value="1"/>
</dbReference>
<keyword evidence="2" id="KW-1133">Transmembrane helix</keyword>
<gene>
    <name evidence="4" type="ORF">SAMN05216175_11548</name>
</gene>
<feature type="domain" description="DUF2760" evidence="3">
    <location>
        <begin position="63"/>
        <end position="185"/>
    </location>
</feature>
<evidence type="ECO:0000313" key="4">
    <source>
        <dbReference type="EMBL" id="SFG83899.1"/>
    </source>
</evidence>
<feature type="region of interest" description="Disordered" evidence="1">
    <location>
        <begin position="39"/>
        <end position="58"/>
    </location>
</feature>
<dbReference type="Proteomes" id="UP000198623">
    <property type="component" value="Unassembled WGS sequence"/>
</dbReference>
<keyword evidence="2" id="KW-0472">Membrane</keyword>
<protein>
    <recommendedName>
        <fullName evidence="3">DUF2760 domain-containing protein</fullName>
    </recommendedName>
</protein>
<dbReference type="AlphaFoldDB" id="A0A1I2V602"/>
<evidence type="ECO:0000256" key="2">
    <source>
        <dbReference type="SAM" id="Phobius"/>
    </source>
</evidence>
<dbReference type="InterPro" id="IPR021212">
    <property type="entry name" value="DUF2760"/>
</dbReference>